<dbReference type="EMBL" id="PGOL01001600">
    <property type="protein sequence ID" value="PKI56404.1"/>
    <property type="molecule type" value="Genomic_DNA"/>
</dbReference>
<dbReference type="Proteomes" id="UP000233551">
    <property type="component" value="Unassembled WGS sequence"/>
</dbReference>
<protein>
    <submittedName>
        <fullName evidence="2">Uncharacterized protein</fullName>
    </submittedName>
</protein>
<proteinExistence type="predicted"/>
<evidence type="ECO:0000313" key="2">
    <source>
        <dbReference type="EMBL" id="PKI56404.1"/>
    </source>
</evidence>
<dbReference type="AlphaFoldDB" id="A0A2I0JJF6"/>
<comment type="caution">
    <text evidence="2">The sequence shown here is derived from an EMBL/GenBank/DDBJ whole genome shotgun (WGS) entry which is preliminary data.</text>
</comment>
<accession>A0A2I0JJF6</accession>
<evidence type="ECO:0000313" key="3">
    <source>
        <dbReference type="Proteomes" id="UP000233551"/>
    </source>
</evidence>
<organism evidence="2 3">
    <name type="scientific">Punica granatum</name>
    <name type="common">Pomegranate</name>
    <dbReference type="NCBI Taxonomy" id="22663"/>
    <lineage>
        <taxon>Eukaryota</taxon>
        <taxon>Viridiplantae</taxon>
        <taxon>Streptophyta</taxon>
        <taxon>Embryophyta</taxon>
        <taxon>Tracheophyta</taxon>
        <taxon>Spermatophyta</taxon>
        <taxon>Magnoliopsida</taxon>
        <taxon>eudicotyledons</taxon>
        <taxon>Gunneridae</taxon>
        <taxon>Pentapetalae</taxon>
        <taxon>rosids</taxon>
        <taxon>malvids</taxon>
        <taxon>Myrtales</taxon>
        <taxon>Lythraceae</taxon>
        <taxon>Punica</taxon>
    </lineage>
</organism>
<feature type="region of interest" description="Disordered" evidence="1">
    <location>
        <begin position="1"/>
        <end position="59"/>
    </location>
</feature>
<name>A0A2I0JJF6_PUNGR</name>
<keyword evidence="3" id="KW-1185">Reference proteome</keyword>
<evidence type="ECO:0000256" key="1">
    <source>
        <dbReference type="SAM" id="MobiDB-lite"/>
    </source>
</evidence>
<sequence length="100" mass="10667">MAQDNQIDVSEEIDPPAPVHSQAPIAQSAPPPSPTGALPAHLGAPSAYLPPSTSVTTTHHTRGFWLPHRYTHHLRCQLNYLPKTPPASPCSKATSQCSKA</sequence>
<gene>
    <name evidence="2" type="ORF">CRG98_023207</name>
</gene>
<reference evidence="2 3" key="1">
    <citation type="submission" date="2017-11" db="EMBL/GenBank/DDBJ databases">
        <title>De-novo sequencing of pomegranate (Punica granatum L.) genome.</title>
        <authorList>
            <person name="Akparov Z."/>
            <person name="Amiraslanov A."/>
            <person name="Hajiyeva S."/>
            <person name="Abbasov M."/>
            <person name="Kaur K."/>
            <person name="Hamwieh A."/>
            <person name="Solovyev V."/>
            <person name="Salamov A."/>
            <person name="Braich B."/>
            <person name="Kosarev P."/>
            <person name="Mahmoud A."/>
            <person name="Hajiyev E."/>
            <person name="Babayeva S."/>
            <person name="Izzatullayeva V."/>
            <person name="Mammadov A."/>
            <person name="Mammadov A."/>
            <person name="Sharifova S."/>
            <person name="Ojaghi J."/>
            <person name="Eynullazada K."/>
            <person name="Bayramov B."/>
            <person name="Abdulazimova A."/>
            <person name="Shahmuradov I."/>
        </authorList>
    </citation>
    <scope>NUCLEOTIDE SEQUENCE [LARGE SCALE GENOMIC DNA]</scope>
    <source>
        <strain evidence="3">cv. AG2017</strain>
        <tissue evidence="2">Leaf</tissue>
    </source>
</reference>